<dbReference type="SUPFAM" id="SSF81296">
    <property type="entry name" value="E set domains"/>
    <property type="match status" value="9"/>
</dbReference>
<feature type="repeat" description="Filamin" evidence="3">
    <location>
        <begin position="363"/>
        <end position="426"/>
    </location>
</feature>
<feature type="repeat" description="Filamin" evidence="3">
    <location>
        <begin position="1"/>
        <end position="51"/>
    </location>
</feature>
<evidence type="ECO:0000313" key="4">
    <source>
        <dbReference type="EMBL" id="KAJ8319086.1"/>
    </source>
</evidence>
<dbReference type="Gene3D" id="2.60.40.10">
    <property type="entry name" value="Immunoglobulins"/>
    <property type="match status" value="9"/>
</dbReference>
<dbReference type="InterPro" id="IPR014756">
    <property type="entry name" value="Ig_E-set"/>
</dbReference>
<dbReference type="Proteomes" id="UP001217089">
    <property type="component" value="Unassembled WGS sequence"/>
</dbReference>
<accession>A0ABQ9FP72</accession>
<evidence type="ECO:0000256" key="3">
    <source>
        <dbReference type="PROSITE-ProRule" id="PRU00087"/>
    </source>
</evidence>
<protein>
    <recommendedName>
        <fullName evidence="6">Filamin-A</fullName>
    </recommendedName>
</protein>
<dbReference type="EMBL" id="JARBDR010000214">
    <property type="protein sequence ID" value="KAJ8319086.1"/>
    <property type="molecule type" value="Genomic_DNA"/>
</dbReference>
<comment type="similarity">
    <text evidence="1">Belongs to the filamin family.</text>
</comment>
<dbReference type="InterPro" id="IPR017868">
    <property type="entry name" value="Filamin/ABP280_repeat-like"/>
</dbReference>
<dbReference type="PANTHER" id="PTHR38537">
    <property type="entry name" value="JITTERBUG, ISOFORM N"/>
    <property type="match status" value="1"/>
</dbReference>
<feature type="repeat" description="Filamin" evidence="3">
    <location>
        <begin position="432"/>
        <end position="524"/>
    </location>
</feature>
<evidence type="ECO:0000256" key="1">
    <source>
        <dbReference type="ARBA" id="ARBA00009238"/>
    </source>
</evidence>
<evidence type="ECO:0000256" key="2">
    <source>
        <dbReference type="ARBA" id="ARBA00022737"/>
    </source>
</evidence>
<feature type="repeat" description="Filamin" evidence="3">
    <location>
        <begin position="51"/>
        <end position="142"/>
    </location>
</feature>
<sequence>MPSVEGLTPDIRDHNDGSISVEYKPIKGGVHEVQMIYEGAAVQGSPFSCIVDQVDNGYVTAFGAGLLGGMSGQMAHFTLVAKAGTLGSIDIRIDGPTKVDIKRVDKGDKCDVSYMPMTPGAYNIVIRYKGKEIKGSPFVAKVSVAEEGIYQNGNLLRPGEGRKRSQLSLGNTCEYDLGVSEPDIVDLNGSLHYPDGKIEPCVLKKLSDGKLAIASFSPTKTGKHQVHVIRQDKNIKGSPFNINVSDKEMAHASKVRVSGPTTEAKANSSNVLTIDTSDAGYGGLSVVIEGPHRSEVELQNYENNVYQVEYSPHEPGIYILNIRYANEHIQGSPFLLNVSGDPSGRVRETLTKEMTQAEPVKKGQQCELILKIPGTNPFDMEASVTDPDGSTEVCEIMDEEDSHYKIFFTPAIEGLHTLSIKHKGMHTSVGQLSSGGPHKVQVGGPGLERGETNTFNDFNIYTREAGAGELTVSIEGPGESKLKLEDRPNGFLGVSYSVSKPGMYGLHVKFCGEHIPNSPFMVHVSPDSAQAKEVTVHALKDRGLKIDKACTFTVSYNGAAGQLNAHIRTPSGGHEDCFVQKMDEGLYALRFVPRENGVHFVDIKLNDHHIPDSPFAILVGSTAADPAMVCAYGDGLENGKTNLKNKFVVRTTGAGSGLLAVYIDGPSKTALSCRELDEGYEFSYTPFAPGKYLITIKYGNIDIAGSPYASTVVGAGRKPSPVSEQTSMVVETVEKKGGVGGGKRFRGDASKVRVGGPGLKKAMTGRLLAVNVDVKDAGHALLTVGMIGPNGLPEPELSVRKNTATAYTVSYKVIEQGEHTLVIKWGDEDVPGSPFCLHS</sequence>
<name>A0ABQ9FP72_TEGGR</name>
<dbReference type="PANTHER" id="PTHR38537:SF8">
    <property type="entry name" value="FILAMIN-A"/>
    <property type="match status" value="1"/>
</dbReference>
<feature type="repeat" description="Filamin" evidence="3">
    <location>
        <begin position="744"/>
        <end position="839"/>
    </location>
</feature>
<dbReference type="InterPro" id="IPR001298">
    <property type="entry name" value="Filamin/ABP280_rpt"/>
</dbReference>
<dbReference type="Pfam" id="PF00630">
    <property type="entry name" value="Filamin"/>
    <property type="match status" value="6"/>
</dbReference>
<feature type="repeat" description="Filamin" evidence="3">
    <location>
        <begin position="247"/>
        <end position="338"/>
    </location>
</feature>
<dbReference type="PROSITE" id="PS50194">
    <property type="entry name" value="FILAMIN_REPEAT"/>
    <property type="match status" value="9"/>
</dbReference>
<dbReference type="InterPro" id="IPR013783">
    <property type="entry name" value="Ig-like_fold"/>
</dbReference>
<keyword evidence="5" id="KW-1185">Reference proteome</keyword>
<feature type="repeat" description="Filamin" evidence="3">
    <location>
        <begin position="526"/>
        <end position="619"/>
    </location>
</feature>
<feature type="repeat" description="Filamin" evidence="3">
    <location>
        <begin position="159"/>
        <end position="244"/>
    </location>
</feature>
<comment type="caution">
    <text evidence="4">The sequence shown here is derived from an EMBL/GenBank/DDBJ whole genome shotgun (WGS) entry which is preliminary data.</text>
</comment>
<dbReference type="SMART" id="SM00557">
    <property type="entry name" value="IG_FLMN"/>
    <property type="match status" value="8"/>
</dbReference>
<reference evidence="4 5" key="1">
    <citation type="submission" date="2022-12" db="EMBL/GenBank/DDBJ databases">
        <title>Chromosome-level genome of Tegillarca granosa.</title>
        <authorList>
            <person name="Kim J."/>
        </authorList>
    </citation>
    <scope>NUCLEOTIDE SEQUENCE [LARGE SCALE GENOMIC DNA]</scope>
    <source>
        <strain evidence="4">Teg-2019</strain>
        <tissue evidence="4">Adductor muscle</tissue>
    </source>
</reference>
<dbReference type="InterPro" id="IPR044801">
    <property type="entry name" value="Filamin"/>
</dbReference>
<organism evidence="4 5">
    <name type="scientific">Tegillarca granosa</name>
    <name type="common">Malaysian cockle</name>
    <name type="synonym">Anadara granosa</name>
    <dbReference type="NCBI Taxonomy" id="220873"/>
    <lineage>
        <taxon>Eukaryota</taxon>
        <taxon>Metazoa</taxon>
        <taxon>Spiralia</taxon>
        <taxon>Lophotrochozoa</taxon>
        <taxon>Mollusca</taxon>
        <taxon>Bivalvia</taxon>
        <taxon>Autobranchia</taxon>
        <taxon>Pteriomorphia</taxon>
        <taxon>Arcoida</taxon>
        <taxon>Arcoidea</taxon>
        <taxon>Arcidae</taxon>
        <taxon>Tegillarca</taxon>
    </lineage>
</organism>
<proteinExistence type="inferred from homology"/>
<evidence type="ECO:0000313" key="5">
    <source>
        <dbReference type="Proteomes" id="UP001217089"/>
    </source>
</evidence>
<gene>
    <name evidence="4" type="ORF">KUTeg_004177</name>
</gene>
<keyword evidence="2" id="KW-0677">Repeat</keyword>
<feature type="repeat" description="Filamin" evidence="3">
    <location>
        <begin position="621"/>
        <end position="712"/>
    </location>
</feature>
<evidence type="ECO:0008006" key="6">
    <source>
        <dbReference type="Google" id="ProtNLM"/>
    </source>
</evidence>